<gene>
    <name evidence="3" type="ORF">EV675_0262</name>
</gene>
<dbReference type="AlphaFoldDB" id="A0A4Q7NIE3"/>
<name>A0A4Q7NIE3_9BURK</name>
<dbReference type="EMBL" id="SGXC01000001">
    <property type="protein sequence ID" value="RZS84250.1"/>
    <property type="molecule type" value="Genomic_DNA"/>
</dbReference>
<dbReference type="InterPro" id="IPR042100">
    <property type="entry name" value="Bug_dom1"/>
</dbReference>
<dbReference type="Pfam" id="PF03401">
    <property type="entry name" value="TctC"/>
    <property type="match status" value="1"/>
</dbReference>
<evidence type="ECO:0000313" key="3">
    <source>
        <dbReference type="EMBL" id="RZS84250.1"/>
    </source>
</evidence>
<dbReference type="Gene3D" id="3.40.190.150">
    <property type="entry name" value="Bordetella uptake gene, domain 1"/>
    <property type="match status" value="1"/>
</dbReference>
<protein>
    <submittedName>
        <fullName evidence="3">Tripartite-type tricarboxylate transporter receptor subunit TctC</fullName>
    </submittedName>
</protein>
<dbReference type="PANTHER" id="PTHR42928:SF5">
    <property type="entry name" value="BLR1237 PROTEIN"/>
    <property type="match status" value="1"/>
</dbReference>
<reference evidence="3 4" key="1">
    <citation type="submission" date="2019-02" db="EMBL/GenBank/DDBJ databases">
        <title>Genomic Encyclopedia of Type Strains, Phase IV (KMG-IV): sequencing the most valuable type-strain genomes for metagenomic binning, comparative biology and taxonomic classification.</title>
        <authorList>
            <person name="Goeker M."/>
        </authorList>
    </citation>
    <scope>NUCLEOTIDE SEQUENCE [LARGE SCALE GENOMIC DNA]</scope>
    <source>
        <strain evidence="3 4">K24</strain>
    </source>
</reference>
<comment type="similarity">
    <text evidence="1">Belongs to the UPF0065 (bug) family.</text>
</comment>
<organism evidence="3 4">
    <name type="scientific">Pigmentiphaga kullae</name>
    <dbReference type="NCBI Taxonomy" id="151784"/>
    <lineage>
        <taxon>Bacteria</taxon>
        <taxon>Pseudomonadati</taxon>
        <taxon>Pseudomonadota</taxon>
        <taxon>Betaproteobacteria</taxon>
        <taxon>Burkholderiales</taxon>
        <taxon>Alcaligenaceae</taxon>
        <taxon>Pigmentiphaga</taxon>
    </lineage>
</organism>
<sequence>MSYAKNTFGAFGLAAALLMPVTVLAEEASAQSLSKKPVTLVVAFGAGSGSDVVARVIAEPLSKQLGTPVIIENRPGAVGQIGLQQVRRSVPDRHTLLFGEAGILAIYPLAKKPAPFNPLKDFVHISFIGETGLTWLVPAQRGYKSVKDYVARQQGHDKTMLLSVALANDVATSLFADLAGFKYEPIAVRSAGDVVPLIASGDAEGVFVSNAFAAAQIAGGRLIGLMQTGDFRSKILPDVPTAAEAGFPRVIAPMWFSLAAPAGTPGAIVEQLNKAINNALQDSVVRQKLEGLGVAPAGSSVDSMHKRLAKDLSDWGPVVEKSDVRVP</sequence>
<keyword evidence="4" id="KW-1185">Reference proteome</keyword>
<evidence type="ECO:0000313" key="4">
    <source>
        <dbReference type="Proteomes" id="UP000292445"/>
    </source>
</evidence>
<proteinExistence type="inferred from homology"/>
<dbReference type="PANTHER" id="PTHR42928">
    <property type="entry name" value="TRICARBOXYLATE-BINDING PROTEIN"/>
    <property type="match status" value="1"/>
</dbReference>
<dbReference type="InterPro" id="IPR005064">
    <property type="entry name" value="BUG"/>
</dbReference>
<feature type="chain" id="PRO_5020716907" evidence="2">
    <location>
        <begin position="26"/>
        <end position="327"/>
    </location>
</feature>
<dbReference type="Gene3D" id="3.40.190.10">
    <property type="entry name" value="Periplasmic binding protein-like II"/>
    <property type="match status" value="1"/>
</dbReference>
<keyword evidence="3" id="KW-0675">Receptor</keyword>
<keyword evidence="2" id="KW-0732">Signal</keyword>
<dbReference type="CDD" id="cd07012">
    <property type="entry name" value="PBP2_Bug_TTT"/>
    <property type="match status" value="1"/>
</dbReference>
<feature type="signal peptide" evidence="2">
    <location>
        <begin position="1"/>
        <end position="25"/>
    </location>
</feature>
<dbReference type="SUPFAM" id="SSF53850">
    <property type="entry name" value="Periplasmic binding protein-like II"/>
    <property type="match status" value="1"/>
</dbReference>
<evidence type="ECO:0000256" key="2">
    <source>
        <dbReference type="SAM" id="SignalP"/>
    </source>
</evidence>
<evidence type="ECO:0000256" key="1">
    <source>
        <dbReference type="ARBA" id="ARBA00006987"/>
    </source>
</evidence>
<dbReference type="PIRSF" id="PIRSF017082">
    <property type="entry name" value="YflP"/>
    <property type="match status" value="1"/>
</dbReference>
<dbReference type="Proteomes" id="UP000292445">
    <property type="component" value="Unassembled WGS sequence"/>
</dbReference>
<comment type="caution">
    <text evidence="3">The sequence shown here is derived from an EMBL/GenBank/DDBJ whole genome shotgun (WGS) entry which is preliminary data.</text>
</comment>
<accession>A0A4Q7NIE3</accession>